<evidence type="ECO:0000313" key="3">
    <source>
        <dbReference type="EMBL" id="USL89557.1"/>
    </source>
</evidence>
<keyword evidence="2" id="KW-0472">Membrane</keyword>
<dbReference type="Proteomes" id="UP001216218">
    <property type="component" value="Segment"/>
</dbReference>
<protein>
    <submittedName>
        <fullName evidence="3">DNA replication protein</fullName>
    </submittedName>
</protein>
<dbReference type="SUPFAM" id="SSF140713">
    <property type="entry name" value="Phage replication organizer domain"/>
    <property type="match status" value="1"/>
</dbReference>
<feature type="coiled-coil region" evidence="1">
    <location>
        <begin position="44"/>
        <end position="78"/>
    </location>
</feature>
<accession>A0AAE9S2C8</accession>
<dbReference type="GO" id="GO:0039693">
    <property type="term" value="P:viral DNA genome replication"/>
    <property type="evidence" value="ECO:0007669"/>
    <property type="project" value="InterPro"/>
</dbReference>
<keyword evidence="1" id="KW-0175">Coiled coil</keyword>
<evidence type="ECO:0000256" key="1">
    <source>
        <dbReference type="SAM" id="Coils"/>
    </source>
</evidence>
<evidence type="ECO:0000313" key="4">
    <source>
        <dbReference type="Proteomes" id="UP001216218"/>
    </source>
</evidence>
<reference evidence="3" key="1">
    <citation type="submission" date="2022-04" db="EMBL/GenBank/DDBJ databases">
        <authorList>
            <person name="Yang M."/>
            <person name="Tan S."/>
        </authorList>
    </citation>
    <scope>NUCLEOTIDE SEQUENCE</scope>
</reference>
<gene>
    <name evidence="3" type="ORF">vBBcePLY3_00046</name>
</gene>
<dbReference type="Gene3D" id="1.10.8.600">
    <property type="entry name" value="Phage phi29 replication organiser protein p16.7-like"/>
    <property type="match status" value="1"/>
</dbReference>
<dbReference type="InterPro" id="IPR037211">
    <property type="entry name" value="Phage_DNA_replic_GP16.7_sf"/>
</dbReference>
<dbReference type="Pfam" id="PF06720">
    <property type="entry name" value="Phi-29_GP16_7"/>
    <property type="match status" value="1"/>
</dbReference>
<feature type="transmembrane region" description="Helical" evidence="2">
    <location>
        <begin position="6"/>
        <end position="23"/>
    </location>
</feature>
<organism evidence="3 4">
    <name type="scientific">Bacillus phage vB_BceP_LY3</name>
    <dbReference type="NCBI Taxonomy" id="2950458"/>
    <lineage>
        <taxon>Viruses</taxon>
        <taxon>Duplodnaviria</taxon>
        <taxon>Heunggongvirae</taxon>
        <taxon>Uroviricota</taxon>
        <taxon>Caudoviricetes</taxon>
        <taxon>Salasmaviridae</taxon>
        <taxon>Northropvirinae</taxon>
        <taxon>Layangcvirus</taxon>
        <taxon>Layangcvirus LY3</taxon>
    </lineage>
</organism>
<sequence>MSGLFTGLIVFLMGGIGLMVYAISKETSKSVKQTTSEVMTIIERDNAKEELKELKKLIKVKQQELENLIHATEQAKRRTVTNLTVEQEEAIDLYEGMGIRLPIDIIEELSYSNNVTYHSAVAFIEMQRKVWKAQFQVTMTKGMIG</sequence>
<keyword evidence="2" id="KW-0812">Transmembrane</keyword>
<dbReference type="InterPro" id="IPR009595">
    <property type="entry name" value="Phage_DNA_replic_GP16.7"/>
</dbReference>
<keyword evidence="4" id="KW-1185">Reference proteome</keyword>
<evidence type="ECO:0000256" key="2">
    <source>
        <dbReference type="SAM" id="Phobius"/>
    </source>
</evidence>
<proteinExistence type="predicted"/>
<keyword evidence="2" id="KW-1133">Transmembrane helix</keyword>
<name>A0AAE9S2C8_9CAUD</name>
<dbReference type="EMBL" id="ON366412">
    <property type="protein sequence ID" value="USL89557.1"/>
    <property type="molecule type" value="Genomic_DNA"/>
</dbReference>